<accession>A0ABV2UEZ5</accession>
<dbReference type="EMBL" id="JBEXIP010000026">
    <property type="protein sequence ID" value="MET8436416.1"/>
    <property type="molecule type" value="Genomic_DNA"/>
</dbReference>
<evidence type="ECO:0000256" key="3">
    <source>
        <dbReference type="ARBA" id="ARBA00023235"/>
    </source>
</evidence>
<evidence type="ECO:0000256" key="1">
    <source>
        <dbReference type="ARBA" id="ARBA00018232"/>
    </source>
</evidence>
<dbReference type="InterPro" id="IPR001998">
    <property type="entry name" value="Xylose_isomerase"/>
</dbReference>
<name>A0ABV2UEZ5_9ACTN</name>
<dbReference type="GO" id="GO:0016853">
    <property type="term" value="F:isomerase activity"/>
    <property type="evidence" value="ECO:0007669"/>
    <property type="project" value="UniProtKB-KW"/>
</dbReference>
<reference evidence="5 6" key="1">
    <citation type="submission" date="2024-06" db="EMBL/GenBank/DDBJ databases">
        <title>The Natural Products Discovery Center: Release of the First 8490 Sequenced Strains for Exploring Actinobacteria Biosynthetic Diversity.</title>
        <authorList>
            <person name="Kalkreuter E."/>
            <person name="Kautsar S.A."/>
            <person name="Yang D."/>
            <person name="Bader C.D."/>
            <person name="Teijaro C.N."/>
            <person name="Fluegel L."/>
            <person name="Davis C.M."/>
            <person name="Simpson J.R."/>
            <person name="Lauterbach L."/>
            <person name="Steele A.D."/>
            <person name="Gui C."/>
            <person name="Meng S."/>
            <person name="Li G."/>
            <person name="Viehrig K."/>
            <person name="Ye F."/>
            <person name="Su P."/>
            <person name="Kiefer A.F."/>
            <person name="Nichols A."/>
            <person name="Cepeda A.J."/>
            <person name="Yan W."/>
            <person name="Fan B."/>
            <person name="Jiang Y."/>
            <person name="Adhikari A."/>
            <person name="Zheng C.-J."/>
            <person name="Schuster L."/>
            <person name="Cowan T.M."/>
            <person name="Smanski M.J."/>
            <person name="Chevrette M.G."/>
            <person name="De Carvalho L.P.S."/>
            <person name="Shen B."/>
        </authorList>
    </citation>
    <scope>NUCLEOTIDE SEQUENCE [LARGE SCALE GENOMIC DNA]</scope>
    <source>
        <strain evidence="5 6">NPDC005137</strain>
    </source>
</reference>
<evidence type="ECO:0000313" key="6">
    <source>
        <dbReference type="Proteomes" id="UP001550044"/>
    </source>
</evidence>
<organism evidence="5 6">
    <name type="scientific">Streptomyces sp. 900116325</name>
    <dbReference type="NCBI Taxonomy" id="3154295"/>
    <lineage>
        <taxon>Bacteria</taxon>
        <taxon>Bacillati</taxon>
        <taxon>Actinomycetota</taxon>
        <taxon>Actinomycetes</taxon>
        <taxon>Kitasatosporales</taxon>
        <taxon>Streptomycetaceae</taxon>
        <taxon>Streptomyces</taxon>
    </lineage>
</organism>
<dbReference type="PROSITE" id="PS51415">
    <property type="entry name" value="XYLOSE_ISOMERASE"/>
    <property type="match status" value="1"/>
</dbReference>
<protein>
    <recommendedName>
        <fullName evidence="1">Xylose isomerase</fullName>
    </recommendedName>
</protein>
<dbReference type="Proteomes" id="UP001550044">
    <property type="component" value="Unassembled WGS sequence"/>
</dbReference>
<keyword evidence="2" id="KW-0479">Metal-binding</keyword>
<keyword evidence="6" id="KW-1185">Reference proteome</keyword>
<dbReference type="InterPro" id="IPR036237">
    <property type="entry name" value="Xyl_isomerase-like_sf"/>
</dbReference>
<keyword evidence="3 5" id="KW-0413">Isomerase</keyword>
<dbReference type="Gene3D" id="3.20.20.150">
    <property type="entry name" value="Divalent-metal-dependent TIM barrel enzymes"/>
    <property type="match status" value="1"/>
</dbReference>
<comment type="caution">
    <text evidence="5">The sequence shown here is derived from an EMBL/GenBank/DDBJ whole genome shotgun (WGS) entry which is preliminary data.</text>
</comment>
<keyword evidence="4" id="KW-0119">Carbohydrate metabolism</keyword>
<sequence>FGAGDLRQAFWLVDLLETSDYDGPRHFDFKPPRTEGYDGVWASAAGCMRNYLILKERAAAFRADPAVQEALRASRLDELALPTAEDGVAGLLADRSAYEDFDVTAAAERSMAFEALDQLALDHLLGVR</sequence>
<proteinExistence type="predicted"/>
<dbReference type="SUPFAM" id="SSF51658">
    <property type="entry name" value="Xylose isomerase-like"/>
    <property type="match status" value="1"/>
</dbReference>
<evidence type="ECO:0000256" key="2">
    <source>
        <dbReference type="ARBA" id="ARBA00022723"/>
    </source>
</evidence>
<feature type="non-terminal residue" evidence="5">
    <location>
        <position position="1"/>
    </location>
</feature>
<gene>
    <name evidence="5" type="ORF">ABZV61_27265</name>
</gene>
<evidence type="ECO:0000256" key="4">
    <source>
        <dbReference type="ARBA" id="ARBA00023277"/>
    </source>
</evidence>
<evidence type="ECO:0000313" key="5">
    <source>
        <dbReference type="EMBL" id="MET8436416.1"/>
    </source>
</evidence>